<dbReference type="SUPFAM" id="SSF102198">
    <property type="entry name" value="Putative cyclase"/>
    <property type="match status" value="1"/>
</dbReference>
<dbReference type="STRING" id="501010.NOSIN_12480"/>
<gene>
    <name evidence="2" type="ORF">NOSIN_12480</name>
</gene>
<dbReference type="InterPro" id="IPR007325">
    <property type="entry name" value="KFase/CYL"/>
</dbReference>
<accession>A0A1V3C1H2</accession>
<dbReference type="Gene3D" id="3.50.30.50">
    <property type="entry name" value="Putative cyclase"/>
    <property type="match status" value="1"/>
</dbReference>
<organism evidence="2 3">
    <name type="scientific">Nocardiopsis sinuspersici</name>
    <dbReference type="NCBI Taxonomy" id="501010"/>
    <lineage>
        <taxon>Bacteria</taxon>
        <taxon>Bacillati</taxon>
        <taxon>Actinomycetota</taxon>
        <taxon>Actinomycetes</taxon>
        <taxon>Streptosporangiales</taxon>
        <taxon>Nocardiopsidaceae</taxon>
        <taxon>Nocardiopsis</taxon>
    </lineage>
</organism>
<dbReference type="AlphaFoldDB" id="A0A1V3C1H2"/>
<dbReference type="EMBL" id="MCOK01000001">
    <property type="protein sequence ID" value="OOC54523.1"/>
    <property type="molecule type" value="Genomic_DNA"/>
</dbReference>
<dbReference type="PANTHER" id="PTHR31118">
    <property type="entry name" value="CYCLASE-LIKE PROTEIN 2"/>
    <property type="match status" value="1"/>
</dbReference>
<protein>
    <submittedName>
        <fullName evidence="2">Cyclase</fullName>
    </submittedName>
</protein>
<dbReference type="GO" id="GO:0019441">
    <property type="term" value="P:L-tryptophan catabolic process to kynurenine"/>
    <property type="evidence" value="ECO:0007669"/>
    <property type="project" value="InterPro"/>
</dbReference>
<dbReference type="OrthoDB" id="7067800at2"/>
<dbReference type="PANTHER" id="PTHR31118:SF12">
    <property type="entry name" value="CYCLASE-LIKE PROTEIN 2"/>
    <property type="match status" value="1"/>
</dbReference>
<reference evidence="3" key="1">
    <citation type="submission" date="2016-08" db="EMBL/GenBank/DDBJ databases">
        <authorList>
            <person name="Tokovenko B."/>
            <person name="Kalinowski J."/>
        </authorList>
    </citation>
    <scope>NUCLEOTIDE SEQUENCE [LARGE SCALE GENOMIC DNA]</scope>
    <source>
        <strain evidence="3">UTMC102</strain>
    </source>
</reference>
<sequence>MCLHGTGETVRSRSGRTTSPPAGPPGAPTEPRPWPTGFRRVVDLSHVLSPSMPSWDEEKPRRESLGDPVPKGEFGFYLQRWTLTEHSGTHLDAPGHVIGGGRLVPDIQPHELVAPAAVIDIRARAAEDPDTTVEVEDVLAFERVHGRVPEGAAVLMHSGWSARWARGDEAVRGVAEDGSWHFPGFGPEACEFLVSQRGVAGVGVDTLSTDPGVSTDFPAHEAVGRADRWGLEALTGLERLPPSGALLSIGVMPGLDASGGPSRVLAMY</sequence>
<dbReference type="Pfam" id="PF04199">
    <property type="entry name" value="Cyclase"/>
    <property type="match status" value="1"/>
</dbReference>
<dbReference type="RefSeq" id="WP_077690927.1">
    <property type="nucleotide sequence ID" value="NZ_MCOK01000001.1"/>
</dbReference>
<name>A0A1V3C1H2_9ACTN</name>
<feature type="region of interest" description="Disordered" evidence="1">
    <location>
        <begin position="1"/>
        <end position="39"/>
    </location>
</feature>
<dbReference type="GO" id="GO:0004061">
    <property type="term" value="F:arylformamidase activity"/>
    <property type="evidence" value="ECO:0007669"/>
    <property type="project" value="InterPro"/>
</dbReference>
<evidence type="ECO:0000313" key="3">
    <source>
        <dbReference type="Proteomes" id="UP000189004"/>
    </source>
</evidence>
<comment type="caution">
    <text evidence="2">The sequence shown here is derived from an EMBL/GenBank/DDBJ whole genome shotgun (WGS) entry which is preliminary data.</text>
</comment>
<proteinExistence type="predicted"/>
<feature type="compositionally biased region" description="Pro residues" evidence="1">
    <location>
        <begin position="21"/>
        <end position="34"/>
    </location>
</feature>
<evidence type="ECO:0000256" key="1">
    <source>
        <dbReference type="SAM" id="MobiDB-lite"/>
    </source>
</evidence>
<dbReference type="InterPro" id="IPR037175">
    <property type="entry name" value="KFase_sf"/>
</dbReference>
<dbReference type="Proteomes" id="UP000189004">
    <property type="component" value="Unassembled WGS sequence"/>
</dbReference>
<evidence type="ECO:0000313" key="2">
    <source>
        <dbReference type="EMBL" id="OOC54523.1"/>
    </source>
</evidence>
<keyword evidence="3" id="KW-1185">Reference proteome</keyword>